<dbReference type="InterPro" id="IPR052539">
    <property type="entry name" value="MGD_biosynthesis_adapter"/>
</dbReference>
<dbReference type="InterPro" id="IPR004435">
    <property type="entry name" value="MobB_dom"/>
</dbReference>
<dbReference type="EMBL" id="BAABLD010000002">
    <property type="protein sequence ID" value="GAA5158688.1"/>
    <property type="molecule type" value="Genomic_DNA"/>
</dbReference>
<evidence type="ECO:0000313" key="2">
    <source>
        <dbReference type="EMBL" id="GAA5158688.1"/>
    </source>
</evidence>
<dbReference type="SUPFAM" id="SSF52540">
    <property type="entry name" value="P-loop containing nucleoside triphosphate hydrolases"/>
    <property type="match status" value="1"/>
</dbReference>
<dbReference type="PANTHER" id="PTHR40072:SF1">
    <property type="entry name" value="MOLYBDOPTERIN-GUANINE DINUCLEOTIDE BIOSYNTHESIS ADAPTER PROTEIN"/>
    <property type="match status" value="1"/>
</dbReference>
<name>A0ABP9Q8P5_9RHOO</name>
<dbReference type="CDD" id="cd03116">
    <property type="entry name" value="MobB"/>
    <property type="match status" value="1"/>
</dbReference>
<dbReference type="InterPro" id="IPR027417">
    <property type="entry name" value="P-loop_NTPase"/>
</dbReference>
<dbReference type="Pfam" id="PF03205">
    <property type="entry name" value="MobB"/>
    <property type="match status" value="1"/>
</dbReference>
<evidence type="ECO:0000313" key="3">
    <source>
        <dbReference type="Proteomes" id="UP001500547"/>
    </source>
</evidence>
<keyword evidence="3" id="KW-1185">Reference proteome</keyword>
<dbReference type="Gene3D" id="3.40.50.300">
    <property type="entry name" value="P-loop containing nucleotide triphosphate hydrolases"/>
    <property type="match status" value="1"/>
</dbReference>
<evidence type="ECO:0000259" key="1">
    <source>
        <dbReference type="Pfam" id="PF03205"/>
    </source>
</evidence>
<reference evidence="3" key="1">
    <citation type="journal article" date="2019" name="Int. J. Syst. Evol. Microbiol.">
        <title>The Global Catalogue of Microorganisms (GCM) 10K type strain sequencing project: providing services to taxonomists for standard genome sequencing and annotation.</title>
        <authorList>
            <consortium name="The Broad Institute Genomics Platform"/>
            <consortium name="The Broad Institute Genome Sequencing Center for Infectious Disease"/>
            <person name="Wu L."/>
            <person name="Ma J."/>
        </authorList>
    </citation>
    <scope>NUCLEOTIDE SEQUENCE [LARGE SCALE GENOMIC DNA]</scope>
    <source>
        <strain evidence="3">JCM 18715</strain>
    </source>
</reference>
<organism evidence="2 3">
    <name type="scientific">Viridibacterium curvum</name>
    <dbReference type="NCBI Taxonomy" id="1101404"/>
    <lineage>
        <taxon>Bacteria</taxon>
        <taxon>Pseudomonadati</taxon>
        <taxon>Pseudomonadota</taxon>
        <taxon>Betaproteobacteria</taxon>
        <taxon>Rhodocyclales</taxon>
        <taxon>Rhodocyclaceae</taxon>
        <taxon>Viridibacterium</taxon>
    </lineage>
</organism>
<proteinExistence type="predicted"/>
<protein>
    <submittedName>
        <fullName evidence="2">Molybdopterin-guanine dinucleotide biosynthesis protein B</fullName>
    </submittedName>
</protein>
<gene>
    <name evidence="2" type="primary">mobB</name>
    <name evidence="2" type="ORF">GCM10025770_03580</name>
</gene>
<dbReference type="PANTHER" id="PTHR40072">
    <property type="entry name" value="MOLYBDOPTERIN-GUANINE DINUCLEOTIDE BIOSYNTHESIS ADAPTER PROTEIN-RELATED"/>
    <property type="match status" value="1"/>
</dbReference>
<dbReference type="Proteomes" id="UP001500547">
    <property type="component" value="Unassembled WGS sequence"/>
</dbReference>
<sequence length="184" mass="19601">MTRSEGQAARTGAPAFGFAGYSGSGKTTLIERLIPIFSGAGLQVSLIKHTHHGFDIDRPGKDSFRLREAGASQVMLAGEKRWALMTELRNLPQPTLAELKAQLAPCDLVLVEGFKSADLPKIEVCRPSLGHPFVHSSFPGVVAVASNEPVDCGLPCLDLDDPLAIAEFVLRFLDIPAQLAGVVA</sequence>
<feature type="domain" description="Molybdopterin-guanine dinucleotide biosynthesis protein B (MobB)" evidence="1">
    <location>
        <begin position="16"/>
        <end position="146"/>
    </location>
</feature>
<dbReference type="NCBIfam" id="TIGR00176">
    <property type="entry name" value="mobB"/>
    <property type="match status" value="1"/>
</dbReference>
<comment type="caution">
    <text evidence="2">The sequence shown here is derived from an EMBL/GenBank/DDBJ whole genome shotgun (WGS) entry which is preliminary data.</text>
</comment>
<accession>A0ABP9Q8P5</accession>